<dbReference type="InterPro" id="IPR039426">
    <property type="entry name" value="TonB-dep_rcpt-like"/>
</dbReference>
<proteinExistence type="inferred from homology"/>
<evidence type="ECO:0000256" key="10">
    <source>
        <dbReference type="SAM" id="SignalP"/>
    </source>
</evidence>
<evidence type="ECO:0000259" key="11">
    <source>
        <dbReference type="Pfam" id="PF00593"/>
    </source>
</evidence>
<dbReference type="PROSITE" id="PS52016">
    <property type="entry name" value="TONB_DEPENDENT_REC_3"/>
    <property type="match status" value="1"/>
</dbReference>
<dbReference type="InterPro" id="IPR008969">
    <property type="entry name" value="CarboxyPept-like_regulatory"/>
</dbReference>
<protein>
    <submittedName>
        <fullName evidence="13">TonB-dependent receptor</fullName>
    </submittedName>
</protein>
<feature type="signal peptide" evidence="10">
    <location>
        <begin position="1"/>
        <end position="20"/>
    </location>
</feature>
<evidence type="ECO:0000256" key="4">
    <source>
        <dbReference type="ARBA" id="ARBA00022692"/>
    </source>
</evidence>
<organism evidence="13 16">
    <name type="scientific">Bacteroides thetaiotaomicron</name>
    <dbReference type="NCBI Taxonomy" id="818"/>
    <lineage>
        <taxon>Bacteria</taxon>
        <taxon>Pseudomonadati</taxon>
        <taxon>Bacteroidota</taxon>
        <taxon>Bacteroidia</taxon>
        <taxon>Bacteroidales</taxon>
        <taxon>Bacteroidaceae</taxon>
        <taxon>Bacteroides</taxon>
    </lineage>
</organism>
<evidence type="ECO:0000256" key="1">
    <source>
        <dbReference type="ARBA" id="ARBA00004571"/>
    </source>
</evidence>
<feature type="chain" id="PRO_5014250484" evidence="10">
    <location>
        <begin position="21"/>
        <end position="1051"/>
    </location>
</feature>
<keyword evidence="5 9" id="KW-0798">TonB box</keyword>
<reference evidence="13 16" key="1">
    <citation type="journal article" date="2019" name="Nat. Med.">
        <title>A library of human gut bacterial isolates paired with longitudinal multiomics data enables mechanistic microbiome research.</title>
        <authorList>
            <person name="Poyet M."/>
            <person name="Groussin M."/>
            <person name="Gibbons S.M."/>
            <person name="Avila-Pacheco J."/>
            <person name="Jiang X."/>
            <person name="Kearney S.M."/>
            <person name="Perrotta A.R."/>
            <person name="Berdy B."/>
            <person name="Zhao S."/>
            <person name="Lieberman T.D."/>
            <person name="Swanson P.K."/>
            <person name="Smith M."/>
            <person name="Roesemann S."/>
            <person name="Alexander J.E."/>
            <person name="Rich S.A."/>
            <person name="Livny J."/>
            <person name="Vlamakis H."/>
            <person name="Clish C."/>
            <person name="Bullock K."/>
            <person name="Deik A."/>
            <person name="Scott J."/>
            <person name="Pierce K.A."/>
            <person name="Xavier R.J."/>
            <person name="Alm E.J."/>
        </authorList>
    </citation>
    <scope>NUCLEOTIDE SEQUENCE [LARGE SCALE GENOMIC DNA]</scope>
    <source>
        <strain evidence="13 16">BIOML-A156</strain>
    </source>
</reference>
<keyword evidence="3 8" id="KW-1134">Transmembrane beta strand</keyword>
<dbReference type="InterPro" id="IPR023996">
    <property type="entry name" value="TonB-dep_OMP_SusC/RagA"/>
</dbReference>
<feature type="domain" description="TonB-dependent receptor plug" evidence="12">
    <location>
        <begin position="117"/>
        <end position="225"/>
    </location>
</feature>
<gene>
    <name evidence="13" type="ORF">GAN59_19945</name>
    <name evidence="14" type="ORF">K0H07_16815</name>
    <name evidence="15" type="ORF">KQP68_07385</name>
</gene>
<evidence type="ECO:0000256" key="7">
    <source>
        <dbReference type="ARBA" id="ARBA00023237"/>
    </source>
</evidence>
<evidence type="ECO:0000256" key="6">
    <source>
        <dbReference type="ARBA" id="ARBA00023136"/>
    </source>
</evidence>
<dbReference type="RefSeq" id="WP_055230044.1">
    <property type="nucleotide sequence ID" value="NZ_CAXSVM010000019.1"/>
</dbReference>
<dbReference type="AlphaFoldDB" id="A0A173VN61"/>
<keyword evidence="13" id="KW-0675">Receptor</keyword>
<reference evidence="14" key="3">
    <citation type="submission" date="2021-07" db="EMBL/GenBank/DDBJ databases">
        <title>Comparative genomics of Bacteroides fragilis group isolates reveals species-dependent resistance mechanisms and validates clinical tools for resistance prediction.</title>
        <authorList>
            <person name="Wallace M.J."/>
            <person name="Jean S."/>
            <person name="Wallace M.A."/>
            <person name="Carey-Ann B.D."/>
            <person name="Dantas G."/>
        </authorList>
    </citation>
    <scope>NUCLEOTIDE SEQUENCE</scope>
    <source>
        <strain evidence="14">BJH_160</strain>
    </source>
</reference>
<dbReference type="InterPro" id="IPR000531">
    <property type="entry name" value="Beta-barrel_TonB"/>
</dbReference>
<dbReference type="NCBIfam" id="TIGR04056">
    <property type="entry name" value="OMP_RagA_SusC"/>
    <property type="match status" value="1"/>
</dbReference>
<dbReference type="GO" id="GO:0009279">
    <property type="term" value="C:cell outer membrane"/>
    <property type="evidence" value="ECO:0007669"/>
    <property type="project" value="UniProtKB-SubCell"/>
</dbReference>
<evidence type="ECO:0000259" key="12">
    <source>
        <dbReference type="Pfam" id="PF07715"/>
    </source>
</evidence>
<dbReference type="Pfam" id="PF13715">
    <property type="entry name" value="CarbopepD_reg_2"/>
    <property type="match status" value="1"/>
</dbReference>
<feature type="domain" description="TonB-dependent receptor-like beta-barrel" evidence="11">
    <location>
        <begin position="464"/>
        <end position="1010"/>
    </location>
</feature>
<evidence type="ECO:0000313" key="16">
    <source>
        <dbReference type="Proteomes" id="UP000488521"/>
    </source>
</evidence>
<keyword evidence="2 8" id="KW-0813">Transport</keyword>
<dbReference type="InterPro" id="IPR037066">
    <property type="entry name" value="Plug_dom_sf"/>
</dbReference>
<dbReference type="EMBL" id="WCRS01000018">
    <property type="protein sequence ID" value="KAB4470401.1"/>
    <property type="molecule type" value="Genomic_DNA"/>
</dbReference>
<keyword evidence="7 8" id="KW-0998">Cell outer membrane</keyword>
<reference evidence="15 17" key="2">
    <citation type="submission" date="2021-06" db="EMBL/GenBank/DDBJ databases">
        <title>Interrogation of the integrated mobile genetic elements in gut-associated Bacteroides with a consensus prediction approach.</title>
        <authorList>
            <person name="Campbell D.E."/>
            <person name="Leigh J.R."/>
            <person name="Kim T."/>
            <person name="England W."/>
            <person name="Whitaker R.J."/>
            <person name="Degnan P.H."/>
        </authorList>
    </citation>
    <scope>NUCLEOTIDE SEQUENCE [LARGE SCALE GENOMIC DNA]</scope>
    <source>
        <strain evidence="15 17">WAL8669</strain>
    </source>
</reference>
<evidence type="ECO:0000256" key="3">
    <source>
        <dbReference type="ARBA" id="ARBA00022452"/>
    </source>
</evidence>
<comment type="similarity">
    <text evidence="8 9">Belongs to the TonB-dependent receptor family.</text>
</comment>
<keyword evidence="6 8" id="KW-0472">Membrane</keyword>
<evidence type="ECO:0000313" key="14">
    <source>
        <dbReference type="EMBL" id="MCE9238806.1"/>
    </source>
</evidence>
<dbReference type="FunFam" id="2.60.40.1120:FF:000003">
    <property type="entry name" value="Outer membrane protein Omp121"/>
    <property type="match status" value="1"/>
</dbReference>
<dbReference type="InterPro" id="IPR023997">
    <property type="entry name" value="TonB-dep_OMP_SusC/RagA_CS"/>
</dbReference>
<dbReference type="Proteomes" id="UP001200544">
    <property type="component" value="Unassembled WGS sequence"/>
</dbReference>
<dbReference type="InterPro" id="IPR036942">
    <property type="entry name" value="Beta-barrel_TonB_sf"/>
</dbReference>
<dbReference type="Proteomes" id="UP001156218">
    <property type="component" value="Chromosome"/>
</dbReference>
<dbReference type="EMBL" id="CP083680">
    <property type="protein sequence ID" value="UYU68093.1"/>
    <property type="molecule type" value="Genomic_DNA"/>
</dbReference>
<dbReference type="SUPFAM" id="SSF49464">
    <property type="entry name" value="Carboxypeptidase regulatory domain-like"/>
    <property type="match status" value="1"/>
</dbReference>
<dbReference type="Gene3D" id="2.170.130.10">
    <property type="entry name" value="TonB-dependent receptor, plug domain"/>
    <property type="match status" value="1"/>
</dbReference>
<dbReference type="NCBIfam" id="TIGR04057">
    <property type="entry name" value="SusC_RagA_signa"/>
    <property type="match status" value="1"/>
</dbReference>
<dbReference type="InterPro" id="IPR012910">
    <property type="entry name" value="Plug_dom"/>
</dbReference>
<dbReference type="Proteomes" id="UP000488521">
    <property type="component" value="Unassembled WGS sequence"/>
</dbReference>
<dbReference type="Gene3D" id="2.60.40.1120">
    <property type="entry name" value="Carboxypeptidase-like, regulatory domain"/>
    <property type="match status" value="1"/>
</dbReference>
<name>A0A173VN61_BACT4</name>
<dbReference type="EMBL" id="JAHYQA010000010">
    <property type="protein sequence ID" value="MCE9238806.1"/>
    <property type="molecule type" value="Genomic_DNA"/>
</dbReference>
<keyword evidence="10" id="KW-0732">Signal</keyword>
<dbReference type="Gene3D" id="2.40.170.20">
    <property type="entry name" value="TonB-dependent receptor, beta-barrel domain"/>
    <property type="match status" value="1"/>
</dbReference>
<evidence type="ECO:0000313" key="17">
    <source>
        <dbReference type="Proteomes" id="UP001156218"/>
    </source>
</evidence>
<dbReference type="Pfam" id="PF00593">
    <property type="entry name" value="TonB_dep_Rec_b-barrel"/>
    <property type="match status" value="1"/>
</dbReference>
<evidence type="ECO:0000256" key="9">
    <source>
        <dbReference type="RuleBase" id="RU003357"/>
    </source>
</evidence>
<accession>A0A173VN61</accession>
<keyword evidence="4 8" id="KW-0812">Transmembrane</keyword>
<evidence type="ECO:0000256" key="8">
    <source>
        <dbReference type="PROSITE-ProRule" id="PRU01360"/>
    </source>
</evidence>
<evidence type="ECO:0000313" key="13">
    <source>
        <dbReference type="EMBL" id="KAB4470401.1"/>
    </source>
</evidence>
<sequence>MKKLLSVLFLLSFTLAAVYAQNIQIKGTVVSGTDNEPLPGVNVVVKGNTSTGTITDFNGTFTLSAPADAILSISYIGFKSQEIAVKGHKDIKIVLQEDSETLDEVVVVGYGVQKKSVVTASIAKVSADDLASTAPVRMDNALKGLASGVTVTSSSGQPGAAAQIRVRGVGTIRTENGAADPLYIVDGMPLEGGLDYLNPNDIASIEVLKDAASGAVYGARAANGVILVTTKTGKIGKTKVTYDFSYGWQSAWKKRDVLNASEYALMINEGAINAGIAPKFSDPYSYGQGTNWQDEVFNNNAPMMNHQVSVSGASEKVNYLFSLGFYTQDGIVGGNFDRSNYERLTLRSNTQYTLFDESKERNWLNSLKVTSNLSYARIKSTNFDDNSTWGTPLGSALALSPILNVYDETEEAIKAQFDKYGTTAEYTPVYDPRNGKLFSIPGEFGEMSNPIAKLSLPGDKHWSHKFVANFSAELQLWDNLKFKTSYGADLSFWGYDGYRPLYYLRSGESSTQSSAYSRKEDGTVWQLENVLMYDKSIDKHSFSVLLGQSAKKSSGSYLYGSRNNITNYSRPYIDASTGLAANADRDAAGAPSVDATLASIFARASYNYDERYMLQVTVRRDGSSRFGPNNHYAVFPSFSLGWNLTNEKFMNKRPNWLTTTKIRLSWGKNGNENIGNFKYTVLTSPGNNAIFGSSENVINGVKASGLANPDLKWEESEQLDFGLDFGFFNNALTFTADYYKKKTNGMLMEMNIPFYVGEAKPIGNVGKMENSGIELEAAYKFRVSDWNFRVSANASYLKNKLIEYGNESGWENLDSFQGTGDISRAENGKPFPFFYGYKTAGIFQNTDEVKAYKNDKGELLQPTAVPGDVRFVDVDGNGIIDANDRTDIGKGMPDWTFGFNLGVSWKNFDLNMMWQGTAGNDIYDATRRTDIATSNLPSWMLNRWTGEGTSNRIPRFVQGDNVNWQSSDLYVYDGSYLRLKNIQLGYTLPAALTQKVFISSLRFYVAAENLFTFTKYHGFDPEISSGGTSLGIDYGVYPQARVWTIGASLSF</sequence>
<evidence type="ECO:0000256" key="2">
    <source>
        <dbReference type="ARBA" id="ARBA00022448"/>
    </source>
</evidence>
<comment type="subcellular location">
    <subcellularLocation>
        <location evidence="1 8">Cell outer membrane</location>
        <topology evidence="1 8">Multi-pass membrane protein</topology>
    </subcellularLocation>
</comment>
<evidence type="ECO:0000313" key="15">
    <source>
        <dbReference type="EMBL" id="UYU68093.1"/>
    </source>
</evidence>
<dbReference type="SUPFAM" id="SSF56935">
    <property type="entry name" value="Porins"/>
    <property type="match status" value="1"/>
</dbReference>
<dbReference type="Pfam" id="PF07715">
    <property type="entry name" value="Plug"/>
    <property type="match status" value="1"/>
</dbReference>
<evidence type="ECO:0000256" key="5">
    <source>
        <dbReference type="ARBA" id="ARBA00023077"/>
    </source>
</evidence>